<sequence length="45" mass="5147">MKADADRKRSIFDVWQLATVARSIGVQFEVDTYDWQRVRVGSSAS</sequence>
<dbReference type="AlphaFoldDB" id="A0A7W8Q0R7"/>
<keyword evidence="2" id="KW-1185">Reference proteome</keyword>
<protein>
    <submittedName>
        <fullName evidence="1">Uncharacterized protein</fullName>
    </submittedName>
</protein>
<comment type="caution">
    <text evidence="1">The sequence shown here is derived from an EMBL/GenBank/DDBJ whole genome shotgun (WGS) entry which is preliminary data.</text>
</comment>
<evidence type="ECO:0000313" key="2">
    <source>
        <dbReference type="Proteomes" id="UP000592780"/>
    </source>
</evidence>
<evidence type="ECO:0000313" key="1">
    <source>
        <dbReference type="EMBL" id="MBB5429674.1"/>
    </source>
</evidence>
<dbReference type="Proteomes" id="UP000592780">
    <property type="component" value="Unassembled WGS sequence"/>
</dbReference>
<accession>A0A7W8Q0R7</accession>
<dbReference type="EMBL" id="JACHDD010000041">
    <property type="protein sequence ID" value="MBB5429674.1"/>
    <property type="molecule type" value="Genomic_DNA"/>
</dbReference>
<proteinExistence type="predicted"/>
<reference evidence="1 2" key="1">
    <citation type="submission" date="2020-08" db="EMBL/GenBank/DDBJ databases">
        <title>Genomic Encyclopedia of Type Strains, Phase IV (KMG-V): Genome sequencing to study the core and pangenomes of soil and plant-associated prokaryotes.</title>
        <authorList>
            <person name="Whitman W."/>
        </authorList>
    </citation>
    <scope>NUCLEOTIDE SEQUENCE [LARGE SCALE GENOMIC DNA]</scope>
    <source>
        <strain evidence="1 2">JPY158</strain>
    </source>
</reference>
<gene>
    <name evidence="1" type="ORF">HDG40_007872</name>
</gene>
<organism evidence="1 2">
    <name type="scientific">Paraburkholderia atlantica</name>
    <dbReference type="NCBI Taxonomy" id="2654982"/>
    <lineage>
        <taxon>Bacteria</taxon>
        <taxon>Pseudomonadati</taxon>
        <taxon>Pseudomonadota</taxon>
        <taxon>Betaproteobacteria</taxon>
        <taxon>Burkholderiales</taxon>
        <taxon>Burkholderiaceae</taxon>
        <taxon>Paraburkholderia</taxon>
    </lineage>
</organism>
<name>A0A7W8Q0R7_PARAM</name>